<protein>
    <submittedName>
        <fullName evidence="1">Uncharacterized protein</fullName>
    </submittedName>
</protein>
<evidence type="ECO:0000313" key="1">
    <source>
        <dbReference type="EMBL" id="GGM31194.1"/>
    </source>
</evidence>
<proteinExistence type="predicted"/>
<sequence length="106" mass="11938">MTPIIKSSYVFIGLFKPFQNAQAFHGKPYGSYVMSNSDSTREAFALNHGPILKDLGYDSQMINCLASRPAYQRNFILAHGRTLKMLGYDTYAITNFARQSCQSNQT</sequence>
<dbReference type="EMBL" id="BMNW01000022">
    <property type="protein sequence ID" value="GGM31194.1"/>
    <property type="molecule type" value="Genomic_DNA"/>
</dbReference>
<keyword evidence="2" id="KW-1185">Reference proteome</keyword>
<comment type="caution">
    <text evidence="1">The sequence shown here is derived from an EMBL/GenBank/DDBJ whole genome shotgun (WGS) entry which is preliminary data.</text>
</comment>
<accession>A0ABQ2H382</accession>
<organism evidence="1 2">
    <name type="scientific">Pseudomonas asuensis</name>
    <dbReference type="NCBI Taxonomy" id="1825787"/>
    <lineage>
        <taxon>Bacteria</taxon>
        <taxon>Pseudomonadati</taxon>
        <taxon>Pseudomonadota</taxon>
        <taxon>Gammaproteobacteria</taxon>
        <taxon>Pseudomonadales</taxon>
        <taxon>Pseudomonadaceae</taxon>
        <taxon>Pseudomonas</taxon>
    </lineage>
</organism>
<evidence type="ECO:0000313" key="2">
    <source>
        <dbReference type="Proteomes" id="UP000616499"/>
    </source>
</evidence>
<name>A0ABQ2H382_9PSED</name>
<gene>
    <name evidence="1" type="ORF">GCM10009425_47310</name>
</gene>
<reference evidence="2" key="1">
    <citation type="journal article" date="2019" name="Int. J. Syst. Evol. Microbiol.">
        <title>The Global Catalogue of Microorganisms (GCM) 10K type strain sequencing project: providing services to taxonomists for standard genome sequencing and annotation.</title>
        <authorList>
            <consortium name="The Broad Institute Genomics Platform"/>
            <consortium name="The Broad Institute Genome Sequencing Center for Infectious Disease"/>
            <person name="Wu L."/>
            <person name="Ma J."/>
        </authorList>
    </citation>
    <scope>NUCLEOTIDE SEQUENCE [LARGE SCALE GENOMIC DNA]</scope>
    <source>
        <strain evidence="2">JCM 13501</strain>
    </source>
</reference>
<dbReference type="Proteomes" id="UP000616499">
    <property type="component" value="Unassembled WGS sequence"/>
</dbReference>